<keyword evidence="3" id="KW-0677">Repeat</keyword>
<dbReference type="InterPro" id="IPR001229">
    <property type="entry name" value="Jacalin-like_lectin_dom"/>
</dbReference>
<organism evidence="5 6">
    <name type="scientific">Arabidopsis thaliana</name>
    <name type="common">Mouse-ear cress</name>
    <dbReference type="NCBI Taxonomy" id="3702"/>
    <lineage>
        <taxon>Eukaryota</taxon>
        <taxon>Viridiplantae</taxon>
        <taxon>Streptophyta</taxon>
        <taxon>Embryophyta</taxon>
        <taxon>Tracheophyta</taxon>
        <taxon>Spermatophyta</taxon>
        <taxon>Magnoliopsida</taxon>
        <taxon>eudicotyledons</taxon>
        <taxon>Gunneridae</taxon>
        <taxon>Pentapetalae</taxon>
        <taxon>rosids</taxon>
        <taxon>malvids</taxon>
        <taxon>Brassicales</taxon>
        <taxon>Brassicaceae</taxon>
        <taxon>Camelineae</taxon>
        <taxon>Arabidopsis</taxon>
    </lineage>
</organism>
<dbReference type="Gene3D" id="2.100.10.30">
    <property type="entry name" value="Jacalin-like lectin domain"/>
    <property type="match status" value="3"/>
</dbReference>
<dbReference type="CDD" id="cd09612">
    <property type="entry name" value="Jacalin"/>
    <property type="match status" value="3"/>
</dbReference>
<evidence type="ECO:0000256" key="3">
    <source>
        <dbReference type="ARBA" id="ARBA00022737"/>
    </source>
</evidence>
<accession>A0A5S9WL68</accession>
<feature type="domain" description="Jacalin-type lectin" evidence="4">
    <location>
        <begin position="146"/>
        <end position="290"/>
    </location>
</feature>
<sequence length="444" mass="48524">MALKVEAKGGKVGIQWDDGSDYHDVTKIYVRGGLEGIQFIKFEYVKAGKKVIGPIHGASGRGFTETFEINNLEKEYLLSIEGYYNASTGVIQCLQFITNKKTYDPIGYNEGARFTLSASRSKIIGFHGFADKYLNSLGAYFIKIPSIQSAIEGAKTTGKGFDDGGDYDGIRKVYVTTDGSAIRHVRFDYDKAGQVETRERGAKTGTQHEFTVNHPYEYITSVEGTYAHTQPYNCVVLTSLTFKTSKGRASPAIGKVTGSKFKLERQGDAIVGFHGRVGSCIDGIGVYYAPLPPSPPPPEKLQGQGGDGGDSWDDGAFKNVKKIYVGQGDVGIAAVKFEYETYTSEVILAERHGKETLLGYEEFELDYPSEYITAVEGCHDKVIGSETGVITMLRFKTNKRNSPPFGLESAFSFILEKDGHKIVGFHGKASTLLHQIGVHVTAIA</sequence>
<proteinExistence type="inferred from homology"/>
<protein>
    <recommendedName>
        <fullName evidence="4">Jacalin-type lectin domain-containing protein</fullName>
    </recommendedName>
</protein>
<dbReference type="FunFam" id="2.100.10.30:FF:000001">
    <property type="entry name" value="Jacalin-related lectin 33"/>
    <property type="match status" value="3"/>
</dbReference>
<evidence type="ECO:0000313" key="5">
    <source>
        <dbReference type="EMBL" id="CAA0288297.1"/>
    </source>
</evidence>
<evidence type="ECO:0000259" key="4">
    <source>
        <dbReference type="PROSITE" id="PS51752"/>
    </source>
</evidence>
<dbReference type="Pfam" id="PF01419">
    <property type="entry name" value="Jacalin"/>
    <property type="match status" value="3"/>
</dbReference>
<feature type="domain" description="Jacalin-type lectin" evidence="4">
    <location>
        <begin position="2"/>
        <end position="143"/>
    </location>
</feature>
<dbReference type="PROSITE" id="PS51752">
    <property type="entry name" value="JACALIN_LECTIN"/>
    <property type="match status" value="3"/>
</dbReference>
<evidence type="ECO:0000256" key="1">
    <source>
        <dbReference type="ARBA" id="ARBA00006568"/>
    </source>
</evidence>
<dbReference type="EMBL" id="CACSHJ010000087">
    <property type="protein sequence ID" value="CAA0288297.1"/>
    <property type="molecule type" value="Genomic_DNA"/>
</dbReference>
<dbReference type="AlphaFoldDB" id="A0A5S9WL68"/>
<dbReference type="GO" id="GO:0030246">
    <property type="term" value="F:carbohydrate binding"/>
    <property type="evidence" value="ECO:0007669"/>
    <property type="project" value="UniProtKB-KW"/>
</dbReference>
<dbReference type="PANTHER" id="PTHR47293">
    <property type="entry name" value="JACALIN-RELATED LECTIN 3"/>
    <property type="match status" value="1"/>
</dbReference>
<dbReference type="ExpressionAtlas" id="A0A5S9WL68">
    <property type="expression patterns" value="baseline and differential"/>
</dbReference>
<evidence type="ECO:0000313" key="6">
    <source>
        <dbReference type="Proteomes" id="UP000434276"/>
    </source>
</evidence>
<dbReference type="InterPro" id="IPR036404">
    <property type="entry name" value="Jacalin-like_lectin_dom_sf"/>
</dbReference>
<dbReference type="SMR" id="A0A5S9WL68"/>
<dbReference type="SUPFAM" id="SSF51101">
    <property type="entry name" value="Mannose-binding lectins"/>
    <property type="match status" value="3"/>
</dbReference>
<dbReference type="PANTHER" id="PTHR47293:SF66">
    <property type="entry name" value="JACALIN-RELATED LECTIN 11-RELATED"/>
    <property type="match status" value="1"/>
</dbReference>
<keyword evidence="2" id="KW-0430">Lectin</keyword>
<dbReference type="Proteomes" id="UP000434276">
    <property type="component" value="Unassembled WGS sequence"/>
</dbReference>
<gene>
    <name evidence="5" type="ORF">C24_LOCUS4203</name>
</gene>
<evidence type="ECO:0000256" key="2">
    <source>
        <dbReference type="ARBA" id="ARBA00022734"/>
    </source>
</evidence>
<feature type="domain" description="Jacalin-type lectin" evidence="4">
    <location>
        <begin position="298"/>
        <end position="442"/>
    </location>
</feature>
<dbReference type="SMART" id="SM00915">
    <property type="entry name" value="Jacalin"/>
    <property type="match status" value="3"/>
</dbReference>
<dbReference type="OrthoDB" id="4325201at2759"/>
<dbReference type="InterPro" id="IPR033734">
    <property type="entry name" value="Jacalin-like_lectin_dom_plant"/>
</dbReference>
<name>A0A5S9WL68_ARATH</name>
<reference evidence="5 6" key="1">
    <citation type="submission" date="2019-12" db="EMBL/GenBank/DDBJ databases">
        <authorList>
            <person name="Jiao W.-B."/>
            <person name="Schneeberger K."/>
        </authorList>
    </citation>
    <scope>NUCLEOTIDE SEQUENCE [LARGE SCALE GENOMIC DNA]</scope>
    <source>
        <strain evidence="6">cv. C24</strain>
    </source>
</reference>
<comment type="similarity">
    <text evidence="1">Belongs to the jacalin lectin family.</text>
</comment>